<evidence type="ECO:0000313" key="4">
    <source>
        <dbReference type="Proteomes" id="UP000638648"/>
    </source>
</evidence>
<dbReference type="Gene3D" id="3.40.190.10">
    <property type="entry name" value="Periplasmic binding protein-like II"/>
    <property type="match status" value="1"/>
</dbReference>
<feature type="signal peptide" evidence="1">
    <location>
        <begin position="1"/>
        <end position="20"/>
    </location>
</feature>
<comment type="caution">
    <text evidence="3">The sequence shown here is derived from an EMBL/GenBank/DDBJ whole genome shotgun (WGS) entry which is preliminary data.</text>
</comment>
<reference evidence="3" key="1">
    <citation type="submission" date="2020-10" db="EMBL/GenBank/DDBJ databases">
        <title>Sequencing the genomes of 1000 actinobacteria strains.</title>
        <authorList>
            <person name="Klenk H.-P."/>
        </authorList>
    </citation>
    <scope>NUCLEOTIDE SEQUENCE</scope>
    <source>
        <strain evidence="3">DSM 45354</strain>
    </source>
</reference>
<evidence type="ECO:0000313" key="3">
    <source>
        <dbReference type="EMBL" id="MBE1605317.1"/>
    </source>
</evidence>
<name>A0A927MS77_9ACTN</name>
<dbReference type="PROSITE" id="PS51257">
    <property type="entry name" value="PROKAR_LIPOPROTEIN"/>
    <property type="match status" value="1"/>
</dbReference>
<dbReference type="Pfam" id="PF04069">
    <property type="entry name" value="OpuAC"/>
    <property type="match status" value="1"/>
</dbReference>
<dbReference type="SUPFAM" id="SSF53850">
    <property type="entry name" value="Periplasmic binding protein-like II"/>
    <property type="match status" value="1"/>
</dbReference>
<dbReference type="InterPro" id="IPR007210">
    <property type="entry name" value="ABC_Gly_betaine_transp_sub-bd"/>
</dbReference>
<dbReference type="Proteomes" id="UP000638648">
    <property type="component" value="Unassembled WGS sequence"/>
</dbReference>
<feature type="domain" description="ABC-type glycine betaine transport system substrate-binding" evidence="2">
    <location>
        <begin position="45"/>
        <end position="305"/>
    </location>
</feature>
<dbReference type="GO" id="GO:0043190">
    <property type="term" value="C:ATP-binding cassette (ABC) transporter complex"/>
    <property type="evidence" value="ECO:0007669"/>
    <property type="project" value="InterPro"/>
</dbReference>
<dbReference type="AlphaFoldDB" id="A0A927MS77"/>
<protein>
    <submittedName>
        <fullName evidence="3">Osmoprotectant transport system substrate-binding protein</fullName>
    </submittedName>
</protein>
<proteinExistence type="predicted"/>
<gene>
    <name evidence="3" type="ORF">HEB94_002165</name>
</gene>
<dbReference type="EMBL" id="JADBEM010000001">
    <property type="protein sequence ID" value="MBE1605317.1"/>
    <property type="molecule type" value="Genomic_DNA"/>
</dbReference>
<accession>A0A927MS77</accession>
<dbReference type="Gene3D" id="3.40.190.120">
    <property type="entry name" value="Osmoprotection protein (prox), domain 2"/>
    <property type="match status" value="1"/>
</dbReference>
<sequence length="309" mass="32259">MKLPKIAAAAAAAMALVALAGCGSGGDPLANETSKAPASPAPAGTVVVGSADFPESTLIGEIYAGALQAKGVKVEKKFGIGAREIYLKALEDGSIDLIPEYTGNLLQAFDPKTTASTSEDVYAELKKAVPSDLTVLAQASAEDKDAVGVTKETATKYKLKTLSDLKPHAKDLVLGGPPEWKTRERSGVPALEKVYGLTFKGDFKSLKGTLLPQALANGQIDAANIFTTDPVVQQNGFVLLEDDKNLFPAQNVVPLINKSKATPEVSEALDAVSAKLDTKALSSLLTEVVVDKKDAATVAKDWLNQNGLV</sequence>
<keyword evidence="1" id="KW-0732">Signal</keyword>
<organism evidence="3 4">
    <name type="scientific">Actinopolymorpha pittospori</name>
    <dbReference type="NCBI Taxonomy" id="648752"/>
    <lineage>
        <taxon>Bacteria</taxon>
        <taxon>Bacillati</taxon>
        <taxon>Actinomycetota</taxon>
        <taxon>Actinomycetes</taxon>
        <taxon>Propionibacteriales</taxon>
        <taxon>Actinopolymorphaceae</taxon>
        <taxon>Actinopolymorpha</taxon>
    </lineage>
</organism>
<evidence type="ECO:0000256" key="1">
    <source>
        <dbReference type="SAM" id="SignalP"/>
    </source>
</evidence>
<dbReference type="GO" id="GO:0022857">
    <property type="term" value="F:transmembrane transporter activity"/>
    <property type="evidence" value="ECO:0007669"/>
    <property type="project" value="InterPro"/>
</dbReference>
<feature type="chain" id="PRO_5039233527" evidence="1">
    <location>
        <begin position="21"/>
        <end position="309"/>
    </location>
</feature>
<evidence type="ECO:0000259" key="2">
    <source>
        <dbReference type="Pfam" id="PF04069"/>
    </source>
</evidence>
<keyword evidence="4" id="KW-1185">Reference proteome</keyword>
<dbReference type="RefSeq" id="WP_192749675.1">
    <property type="nucleotide sequence ID" value="NZ_BAABJL010000093.1"/>
</dbReference>
<dbReference type="CDD" id="cd13606">
    <property type="entry name" value="PBP2_ProX_like"/>
    <property type="match status" value="1"/>
</dbReference>